<dbReference type="Proteomes" id="UP000461730">
    <property type="component" value="Unassembled WGS sequence"/>
</dbReference>
<gene>
    <name evidence="2" type="ORF">GO493_15520</name>
</gene>
<dbReference type="SUPFAM" id="SSF88697">
    <property type="entry name" value="PUA domain-like"/>
    <property type="match status" value="1"/>
</dbReference>
<dbReference type="SMART" id="SM00466">
    <property type="entry name" value="SRA"/>
    <property type="match status" value="1"/>
</dbReference>
<dbReference type="Gene3D" id="1.10.30.50">
    <property type="match status" value="1"/>
</dbReference>
<accession>A0A7K1U5P0</accession>
<proteinExistence type="predicted"/>
<protein>
    <recommendedName>
        <fullName evidence="1">YDG domain-containing protein</fullName>
    </recommendedName>
</protein>
<reference evidence="2 3" key="1">
    <citation type="submission" date="2019-12" db="EMBL/GenBank/DDBJ databases">
        <title>Chitinophaga sp. strain ysch24 (GDMCC 1.1355), whole genome shotgun sequence.</title>
        <authorList>
            <person name="Zhang X."/>
        </authorList>
    </citation>
    <scope>NUCLEOTIDE SEQUENCE [LARGE SCALE GENOMIC DNA]</scope>
    <source>
        <strain evidence="3">ysch24</strain>
    </source>
</reference>
<dbReference type="GO" id="GO:0016567">
    <property type="term" value="P:protein ubiquitination"/>
    <property type="evidence" value="ECO:0007669"/>
    <property type="project" value="TreeGrafter"/>
</dbReference>
<keyword evidence="3" id="KW-1185">Reference proteome</keyword>
<evidence type="ECO:0000259" key="1">
    <source>
        <dbReference type="PROSITE" id="PS51015"/>
    </source>
</evidence>
<dbReference type="InterPro" id="IPR036987">
    <property type="entry name" value="SRA-YDG_sf"/>
</dbReference>
<dbReference type="CDD" id="cd00085">
    <property type="entry name" value="HNHc"/>
    <property type="match status" value="1"/>
</dbReference>
<evidence type="ECO:0000313" key="3">
    <source>
        <dbReference type="Proteomes" id="UP000461730"/>
    </source>
</evidence>
<dbReference type="InterPro" id="IPR003615">
    <property type="entry name" value="HNH_nuc"/>
</dbReference>
<sequence>MVRPIKFGEIPGFEEEHWFRDRKEMMPSSFHRNWGAGIDGNGKEGAAAIVLSGGYEDDDDLGDVIIYTGAGGNNPDTGKQVQDQTWENRGNAGLRLSMDQGLPVRVIRGHSHKSKFSPSTGYTYAGLYSVVDAWEEKGKSGFKICKFRLEYCGLNIKRALPEHTELKNLHGETQRKSGTVLRIIRDTQITRGIKKLYNFECQVCGSPVLTQSGRYAEGAHIKPLGKPHNGHDSSDNVLCLCPNHHVMFDRGSFSINDDLTLIGILEGRLTLHKKHHINKTNLEYHRKSHGYN</sequence>
<dbReference type="GO" id="GO:0044027">
    <property type="term" value="P:negative regulation of gene expression via chromosomal CpG island methylation"/>
    <property type="evidence" value="ECO:0007669"/>
    <property type="project" value="TreeGrafter"/>
</dbReference>
<dbReference type="AlphaFoldDB" id="A0A7K1U5P0"/>
<dbReference type="Gene3D" id="2.30.280.10">
    <property type="entry name" value="SRA-YDG"/>
    <property type="match status" value="1"/>
</dbReference>
<evidence type="ECO:0000313" key="2">
    <source>
        <dbReference type="EMBL" id="MVT09678.1"/>
    </source>
</evidence>
<dbReference type="SMART" id="SM00507">
    <property type="entry name" value="HNHc"/>
    <property type="match status" value="1"/>
</dbReference>
<comment type="caution">
    <text evidence="2">The sequence shown here is derived from an EMBL/GenBank/DDBJ whole genome shotgun (WGS) entry which is preliminary data.</text>
</comment>
<dbReference type="RefSeq" id="WP_157307120.1">
    <property type="nucleotide sequence ID" value="NZ_WRXN01000006.1"/>
</dbReference>
<dbReference type="PANTHER" id="PTHR14140:SF27">
    <property type="entry name" value="OS04G0289800 PROTEIN"/>
    <property type="match status" value="1"/>
</dbReference>
<dbReference type="InterPro" id="IPR003105">
    <property type="entry name" value="SRA_YDG"/>
</dbReference>
<dbReference type="Pfam" id="PF13391">
    <property type="entry name" value="HNH_2"/>
    <property type="match status" value="1"/>
</dbReference>
<organism evidence="2 3">
    <name type="scientific">Chitinophaga tropicalis</name>
    <dbReference type="NCBI Taxonomy" id="2683588"/>
    <lineage>
        <taxon>Bacteria</taxon>
        <taxon>Pseudomonadati</taxon>
        <taxon>Bacteroidota</taxon>
        <taxon>Chitinophagia</taxon>
        <taxon>Chitinophagales</taxon>
        <taxon>Chitinophagaceae</taxon>
        <taxon>Chitinophaga</taxon>
    </lineage>
</organism>
<name>A0A7K1U5P0_9BACT</name>
<dbReference type="Pfam" id="PF02182">
    <property type="entry name" value="SAD_SRA"/>
    <property type="match status" value="1"/>
</dbReference>
<feature type="domain" description="YDG" evidence="1">
    <location>
        <begin position="8"/>
        <end position="151"/>
    </location>
</feature>
<dbReference type="EMBL" id="WRXN01000006">
    <property type="protein sequence ID" value="MVT09678.1"/>
    <property type="molecule type" value="Genomic_DNA"/>
</dbReference>
<dbReference type="PANTHER" id="PTHR14140">
    <property type="entry name" value="E3 UBIQUITIN-PROTEIN LIGASE UHRF-RELATED"/>
    <property type="match status" value="1"/>
</dbReference>
<dbReference type="PROSITE" id="PS51015">
    <property type="entry name" value="YDG"/>
    <property type="match status" value="1"/>
</dbReference>
<dbReference type="InterPro" id="IPR015947">
    <property type="entry name" value="PUA-like_sf"/>
</dbReference>
<dbReference type="InterPro" id="IPR045134">
    <property type="entry name" value="UHRF1/2-like"/>
</dbReference>
<dbReference type="GO" id="GO:0061630">
    <property type="term" value="F:ubiquitin protein ligase activity"/>
    <property type="evidence" value="ECO:0007669"/>
    <property type="project" value="TreeGrafter"/>
</dbReference>